<reference evidence="1 2" key="1">
    <citation type="submission" date="2018-02" db="EMBL/GenBank/DDBJ databases">
        <title>The genomes of Aspergillus section Nigri reveals drivers in fungal speciation.</title>
        <authorList>
            <consortium name="DOE Joint Genome Institute"/>
            <person name="Vesth T.C."/>
            <person name="Nybo J."/>
            <person name="Theobald S."/>
            <person name="Brandl J."/>
            <person name="Frisvad J.C."/>
            <person name="Nielsen K.F."/>
            <person name="Lyhne E.K."/>
            <person name="Kogle M.E."/>
            <person name="Kuo A."/>
            <person name="Riley R."/>
            <person name="Clum A."/>
            <person name="Nolan M."/>
            <person name="Lipzen A."/>
            <person name="Salamov A."/>
            <person name="Henrissat B."/>
            <person name="Wiebenga A."/>
            <person name="De vries R.P."/>
            <person name="Grigoriev I.V."/>
            <person name="Mortensen U.H."/>
            <person name="Andersen M.R."/>
            <person name="Baker S.E."/>
        </authorList>
    </citation>
    <scope>NUCLEOTIDE SEQUENCE [LARGE SCALE GENOMIC DNA]</scope>
    <source>
        <strain evidence="1 2">CBS 707.79</strain>
    </source>
</reference>
<dbReference type="EMBL" id="KZ825810">
    <property type="protein sequence ID" value="PYH98528.1"/>
    <property type="molecule type" value="Genomic_DNA"/>
</dbReference>
<evidence type="ECO:0000313" key="2">
    <source>
        <dbReference type="Proteomes" id="UP000247810"/>
    </source>
</evidence>
<proteinExistence type="predicted"/>
<dbReference type="VEuPathDB" id="FungiDB:BO71DRAFT_425982"/>
<dbReference type="OrthoDB" id="5413827at2759"/>
<gene>
    <name evidence="1" type="ORF">BO71DRAFT_425982</name>
</gene>
<dbReference type="Proteomes" id="UP000247810">
    <property type="component" value="Unassembled WGS sequence"/>
</dbReference>
<protein>
    <submittedName>
        <fullName evidence="1">Uncharacterized protein</fullName>
    </submittedName>
</protein>
<evidence type="ECO:0000313" key="1">
    <source>
        <dbReference type="EMBL" id="PYH98528.1"/>
    </source>
</evidence>
<name>A0A319ECM3_9EURO</name>
<dbReference type="AlphaFoldDB" id="A0A319ECM3"/>
<organism evidence="1 2">
    <name type="scientific">Aspergillus ellipticus CBS 707.79</name>
    <dbReference type="NCBI Taxonomy" id="1448320"/>
    <lineage>
        <taxon>Eukaryota</taxon>
        <taxon>Fungi</taxon>
        <taxon>Dikarya</taxon>
        <taxon>Ascomycota</taxon>
        <taxon>Pezizomycotina</taxon>
        <taxon>Eurotiomycetes</taxon>
        <taxon>Eurotiomycetidae</taxon>
        <taxon>Eurotiales</taxon>
        <taxon>Aspergillaceae</taxon>
        <taxon>Aspergillus</taxon>
        <taxon>Aspergillus subgen. Circumdati</taxon>
    </lineage>
</organism>
<dbReference type="STRING" id="1448320.A0A319ECM3"/>
<keyword evidence="2" id="KW-1185">Reference proteome</keyword>
<sequence>MDADQVSQSPKQHHNILTLPPEIRILIYKAVFEHHVYPIQRMPIPLQCVVDNRQLMAQRNLMTPASIPVCSHRECSRWQLQALDADMYVGNRALIASDHYPCSFANFTYSLKSWQVHSLKHLAFCTPIILGMETHIAEWNETLSLAGLGLRGLSTISIEIHLQYPELCWRSMYWDYGMLELDRLNLKGIRVAIYKGETTNDPFFIYSAGISPPSLTTSTTTPASHSLPVSFRHARDELRRQKNAPMHDVPRRLFLRLAPNEFPLCVRNLIHTLPLQHLSHADIRREDRYHRPYAYYYAYPEEDTEQQTPIVGFQYGDDVKENAEYIARGLARLRDSRQRLEQMAPGLGLRGVTKPEKKKMMMMMNKQSRDDVHRLLLHGREEDETERPGDWRRRLVEEAFAPFIESFPMAMAQTWPGPPSKCLTCRDGKL</sequence>
<accession>A0A319ECM3</accession>